<organism evidence="8 9">
    <name type="scientific">Rufibacter roseus</name>
    <dbReference type="NCBI Taxonomy" id="1567108"/>
    <lineage>
        <taxon>Bacteria</taxon>
        <taxon>Pseudomonadati</taxon>
        <taxon>Bacteroidota</taxon>
        <taxon>Cytophagia</taxon>
        <taxon>Cytophagales</taxon>
        <taxon>Hymenobacteraceae</taxon>
        <taxon>Rufibacter</taxon>
    </lineage>
</organism>
<evidence type="ECO:0000313" key="9">
    <source>
        <dbReference type="Proteomes" id="UP001596405"/>
    </source>
</evidence>
<evidence type="ECO:0000259" key="7">
    <source>
        <dbReference type="Pfam" id="PF16198"/>
    </source>
</evidence>
<keyword evidence="4 5" id="KW-0413">Isomerase</keyword>
<keyword evidence="3 5" id="KW-0819">tRNA processing</keyword>
<dbReference type="GO" id="GO:0160148">
    <property type="term" value="F:tRNA pseudouridine(55) synthase activity"/>
    <property type="evidence" value="ECO:0007669"/>
    <property type="project" value="UniProtKB-EC"/>
</dbReference>
<evidence type="ECO:0000259" key="6">
    <source>
        <dbReference type="Pfam" id="PF01509"/>
    </source>
</evidence>
<feature type="domain" description="tRNA pseudouridylate synthase B C-terminal" evidence="7">
    <location>
        <begin position="181"/>
        <end position="222"/>
    </location>
</feature>
<dbReference type="CDD" id="cd02573">
    <property type="entry name" value="PseudoU_synth_EcTruB"/>
    <property type="match status" value="1"/>
</dbReference>
<evidence type="ECO:0000256" key="4">
    <source>
        <dbReference type="ARBA" id="ARBA00023235"/>
    </source>
</evidence>
<dbReference type="Pfam" id="PF01509">
    <property type="entry name" value="TruB_N"/>
    <property type="match status" value="1"/>
</dbReference>
<dbReference type="InterPro" id="IPR014780">
    <property type="entry name" value="tRNA_psdUridine_synth_TruB"/>
</dbReference>
<reference evidence="9" key="1">
    <citation type="journal article" date="2019" name="Int. J. Syst. Evol. Microbiol.">
        <title>The Global Catalogue of Microorganisms (GCM) 10K type strain sequencing project: providing services to taxonomists for standard genome sequencing and annotation.</title>
        <authorList>
            <consortium name="The Broad Institute Genomics Platform"/>
            <consortium name="The Broad Institute Genome Sequencing Center for Infectious Disease"/>
            <person name="Wu L."/>
            <person name="Ma J."/>
        </authorList>
    </citation>
    <scope>NUCLEOTIDE SEQUENCE [LARGE SCALE GENOMIC DNA]</scope>
    <source>
        <strain evidence="9">CGMCC 4.7393</strain>
    </source>
</reference>
<dbReference type="EMBL" id="JBHSYQ010000015">
    <property type="protein sequence ID" value="MFC6999337.1"/>
    <property type="molecule type" value="Genomic_DNA"/>
</dbReference>
<comment type="caution">
    <text evidence="8">The sequence shown here is derived from an EMBL/GenBank/DDBJ whole genome shotgun (WGS) entry which is preliminary data.</text>
</comment>
<dbReference type="InterPro" id="IPR020103">
    <property type="entry name" value="PsdUridine_synth_cat_dom_sf"/>
</dbReference>
<dbReference type="Proteomes" id="UP001596405">
    <property type="component" value="Unassembled WGS sequence"/>
</dbReference>
<dbReference type="EC" id="5.4.99.25" evidence="5"/>
<evidence type="ECO:0000256" key="2">
    <source>
        <dbReference type="ARBA" id="ARBA00005642"/>
    </source>
</evidence>
<evidence type="ECO:0000256" key="1">
    <source>
        <dbReference type="ARBA" id="ARBA00000385"/>
    </source>
</evidence>
<dbReference type="Gene3D" id="3.30.2350.10">
    <property type="entry name" value="Pseudouridine synthase"/>
    <property type="match status" value="1"/>
</dbReference>
<evidence type="ECO:0000256" key="5">
    <source>
        <dbReference type="HAMAP-Rule" id="MF_01080"/>
    </source>
</evidence>
<dbReference type="NCBIfam" id="TIGR00431">
    <property type="entry name" value="TruB"/>
    <property type="match status" value="1"/>
</dbReference>
<evidence type="ECO:0000256" key="3">
    <source>
        <dbReference type="ARBA" id="ARBA00022694"/>
    </source>
</evidence>
<evidence type="ECO:0000313" key="8">
    <source>
        <dbReference type="EMBL" id="MFC6999337.1"/>
    </source>
</evidence>
<dbReference type="HAMAP" id="MF_01080">
    <property type="entry name" value="TruB_bact"/>
    <property type="match status" value="1"/>
</dbReference>
<dbReference type="SUPFAM" id="SSF55120">
    <property type="entry name" value="Pseudouridine synthase"/>
    <property type="match status" value="1"/>
</dbReference>
<comment type="catalytic activity">
    <reaction evidence="1 5">
        <text>uridine(55) in tRNA = pseudouridine(55) in tRNA</text>
        <dbReference type="Rhea" id="RHEA:42532"/>
        <dbReference type="Rhea" id="RHEA-COMP:10101"/>
        <dbReference type="Rhea" id="RHEA-COMP:10102"/>
        <dbReference type="ChEBI" id="CHEBI:65314"/>
        <dbReference type="ChEBI" id="CHEBI:65315"/>
        <dbReference type="EC" id="5.4.99.25"/>
    </reaction>
</comment>
<dbReference type="RefSeq" id="WP_066616163.1">
    <property type="nucleotide sequence ID" value="NZ_JBHSYQ010000015.1"/>
</dbReference>
<accession>A0ABW2DND6</accession>
<dbReference type="PANTHER" id="PTHR13767">
    <property type="entry name" value="TRNA-PSEUDOURIDINE SYNTHASE"/>
    <property type="match status" value="1"/>
</dbReference>
<gene>
    <name evidence="5 8" type="primary">truB</name>
    <name evidence="8" type="ORF">ACFQHR_17000</name>
</gene>
<comment type="similarity">
    <text evidence="2 5">Belongs to the pseudouridine synthase TruB family. Type 1 subfamily.</text>
</comment>
<comment type="function">
    <text evidence="5">Responsible for synthesis of pseudouridine from uracil-55 in the psi GC loop of transfer RNAs.</text>
</comment>
<protein>
    <recommendedName>
        <fullName evidence="5">tRNA pseudouridine synthase B</fullName>
        <ecNumber evidence="5">5.4.99.25</ecNumber>
    </recommendedName>
    <alternativeName>
        <fullName evidence="5">tRNA pseudouridine(55) synthase</fullName>
        <shortName evidence="5">Psi55 synthase</shortName>
    </alternativeName>
    <alternativeName>
        <fullName evidence="5">tRNA pseudouridylate synthase</fullName>
    </alternativeName>
    <alternativeName>
        <fullName evidence="5">tRNA-uridine isomerase</fullName>
    </alternativeName>
</protein>
<dbReference type="PANTHER" id="PTHR13767:SF2">
    <property type="entry name" value="PSEUDOURIDYLATE SYNTHASE TRUB1"/>
    <property type="match status" value="1"/>
</dbReference>
<dbReference type="InterPro" id="IPR032819">
    <property type="entry name" value="TruB_C"/>
</dbReference>
<dbReference type="Pfam" id="PF16198">
    <property type="entry name" value="TruB_C_2"/>
    <property type="match status" value="1"/>
</dbReference>
<sequence>MLKPPYDFEAGAILLIDKPLTWTSFDVVKKTKFALRIKKIGHAGTLDPLASGLLILCTGKFTKRIEEIQAQEKEYTGHFTLGHTTHSFDLETEIDSTSPTDHITENMIIAAAQSFEGEIEQVPPIYSAVKVNGERAYKLARKGQDAEIKAKRITIKKFEITGIEGNIVSFRVVCSKGTYIRSLARDLGEKLGCGAYLSKLVRTRIGDYHLDQAMSLDQIQELREKIMAHHEGNSGA</sequence>
<proteinExistence type="inferred from homology"/>
<dbReference type="InterPro" id="IPR002501">
    <property type="entry name" value="PsdUridine_synth_N"/>
</dbReference>
<feature type="domain" description="Pseudouridine synthase II N-terminal" evidence="6">
    <location>
        <begin position="34"/>
        <end position="180"/>
    </location>
</feature>
<feature type="active site" description="Nucleophile" evidence="5">
    <location>
        <position position="47"/>
    </location>
</feature>
<keyword evidence="9" id="KW-1185">Reference proteome</keyword>
<name>A0ABW2DND6_9BACT</name>